<organism evidence="1">
    <name type="scientific">marine metagenome</name>
    <dbReference type="NCBI Taxonomy" id="408172"/>
    <lineage>
        <taxon>unclassified sequences</taxon>
        <taxon>metagenomes</taxon>
        <taxon>ecological metagenomes</taxon>
    </lineage>
</organism>
<dbReference type="AlphaFoldDB" id="A0A382LCQ1"/>
<name>A0A382LCQ1_9ZZZZ</name>
<dbReference type="EMBL" id="UINC01085255">
    <property type="protein sequence ID" value="SVC32631.1"/>
    <property type="molecule type" value="Genomic_DNA"/>
</dbReference>
<evidence type="ECO:0000313" key="1">
    <source>
        <dbReference type="EMBL" id="SVC32631.1"/>
    </source>
</evidence>
<dbReference type="InterPro" id="IPR035966">
    <property type="entry name" value="PKF_sf"/>
</dbReference>
<feature type="non-terminal residue" evidence="1">
    <location>
        <position position="1"/>
    </location>
</feature>
<gene>
    <name evidence="1" type="ORF">METZ01_LOCUS285485</name>
</gene>
<dbReference type="GO" id="GO:0003872">
    <property type="term" value="F:6-phosphofructokinase activity"/>
    <property type="evidence" value="ECO:0007669"/>
    <property type="project" value="InterPro"/>
</dbReference>
<protein>
    <recommendedName>
        <fullName evidence="2">Phosphofructokinase domain-containing protein</fullName>
    </recommendedName>
</protein>
<accession>A0A382LCQ1</accession>
<proteinExistence type="predicted"/>
<reference evidence="1" key="1">
    <citation type="submission" date="2018-05" db="EMBL/GenBank/DDBJ databases">
        <authorList>
            <person name="Lanie J.A."/>
            <person name="Ng W.-L."/>
            <person name="Kazmierczak K.M."/>
            <person name="Andrzejewski T.M."/>
            <person name="Davidsen T.M."/>
            <person name="Wayne K.J."/>
            <person name="Tettelin H."/>
            <person name="Glass J.I."/>
            <person name="Rusch D."/>
            <person name="Podicherti R."/>
            <person name="Tsui H.-C.T."/>
            <person name="Winkler M.E."/>
        </authorList>
    </citation>
    <scope>NUCLEOTIDE SEQUENCE</scope>
</reference>
<dbReference type="SUPFAM" id="SSF53784">
    <property type="entry name" value="Phosphofructokinase"/>
    <property type="match status" value="1"/>
</dbReference>
<evidence type="ECO:0008006" key="2">
    <source>
        <dbReference type="Google" id="ProtNLM"/>
    </source>
</evidence>
<sequence>AFGHIALDELNPGQWFANKFTEKLDAEKTLVQKSGYFARSAAPNIQDLDLIKRSGKLAAEMALKGESGVVGLDENNQEQLGLIDFEKIKGGKPFDYSQKWYKNLLKEIGHK</sequence>